<feature type="compositionally biased region" description="Polar residues" evidence="1">
    <location>
        <begin position="1111"/>
        <end position="1126"/>
    </location>
</feature>
<feature type="region of interest" description="Disordered" evidence="1">
    <location>
        <begin position="617"/>
        <end position="643"/>
    </location>
</feature>
<feature type="region of interest" description="Disordered" evidence="1">
    <location>
        <begin position="1626"/>
        <end position="1654"/>
    </location>
</feature>
<feature type="compositionally biased region" description="Low complexity" evidence="1">
    <location>
        <begin position="1204"/>
        <end position="1213"/>
    </location>
</feature>
<keyword evidence="3" id="KW-1185">Reference proteome</keyword>
<feature type="compositionally biased region" description="Polar residues" evidence="1">
    <location>
        <begin position="1075"/>
        <end position="1092"/>
    </location>
</feature>
<feature type="region of interest" description="Disordered" evidence="1">
    <location>
        <begin position="993"/>
        <end position="1092"/>
    </location>
</feature>
<feature type="region of interest" description="Disordered" evidence="1">
    <location>
        <begin position="1204"/>
        <end position="1256"/>
    </location>
</feature>
<feature type="region of interest" description="Disordered" evidence="1">
    <location>
        <begin position="455"/>
        <end position="502"/>
    </location>
</feature>
<reference evidence="2" key="1">
    <citation type="submission" date="2022-01" db="EMBL/GenBank/DDBJ databases">
        <authorList>
            <person name="King R."/>
        </authorList>
    </citation>
    <scope>NUCLEOTIDE SEQUENCE</scope>
</reference>
<feature type="compositionally biased region" description="Polar residues" evidence="1">
    <location>
        <begin position="878"/>
        <end position="895"/>
    </location>
</feature>
<feature type="region of interest" description="Disordered" evidence="1">
    <location>
        <begin position="1391"/>
        <end position="1431"/>
    </location>
</feature>
<gene>
    <name evidence="2" type="ORF">CHIRRI_LOCUS9892</name>
</gene>
<feature type="compositionally biased region" description="Polar residues" evidence="1">
    <location>
        <begin position="925"/>
        <end position="938"/>
    </location>
</feature>
<feature type="region of interest" description="Disordered" evidence="1">
    <location>
        <begin position="516"/>
        <end position="543"/>
    </location>
</feature>
<evidence type="ECO:0000313" key="2">
    <source>
        <dbReference type="EMBL" id="CAG9807040.1"/>
    </source>
</evidence>
<name>A0A9N9S0T5_9DIPT</name>
<feature type="region of interest" description="Disordered" evidence="1">
    <location>
        <begin position="1109"/>
        <end position="1128"/>
    </location>
</feature>
<feature type="compositionally biased region" description="Polar residues" evidence="1">
    <location>
        <begin position="58"/>
        <end position="70"/>
    </location>
</feature>
<feature type="compositionally biased region" description="Low complexity" evidence="1">
    <location>
        <begin position="12"/>
        <end position="23"/>
    </location>
</feature>
<feature type="compositionally biased region" description="Basic residues" evidence="1">
    <location>
        <begin position="1"/>
        <end position="11"/>
    </location>
</feature>
<feature type="compositionally biased region" description="Basic and acidic residues" evidence="1">
    <location>
        <begin position="1064"/>
        <end position="1074"/>
    </location>
</feature>
<evidence type="ECO:0000313" key="3">
    <source>
        <dbReference type="Proteomes" id="UP001153620"/>
    </source>
</evidence>
<feature type="compositionally biased region" description="Basic residues" evidence="1">
    <location>
        <begin position="465"/>
        <end position="474"/>
    </location>
</feature>
<dbReference type="OrthoDB" id="10562504at2759"/>
<feature type="compositionally biased region" description="Low complexity" evidence="1">
    <location>
        <begin position="1344"/>
        <end position="1353"/>
    </location>
</feature>
<dbReference type="Proteomes" id="UP001153620">
    <property type="component" value="Chromosome 3"/>
</dbReference>
<organism evidence="2 3">
    <name type="scientific">Chironomus riparius</name>
    <dbReference type="NCBI Taxonomy" id="315576"/>
    <lineage>
        <taxon>Eukaryota</taxon>
        <taxon>Metazoa</taxon>
        <taxon>Ecdysozoa</taxon>
        <taxon>Arthropoda</taxon>
        <taxon>Hexapoda</taxon>
        <taxon>Insecta</taxon>
        <taxon>Pterygota</taxon>
        <taxon>Neoptera</taxon>
        <taxon>Endopterygota</taxon>
        <taxon>Diptera</taxon>
        <taxon>Nematocera</taxon>
        <taxon>Chironomoidea</taxon>
        <taxon>Chironomidae</taxon>
        <taxon>Chironominae</taxon>
        <taxon>Chironomus</taxon>
    </lineage>
</organism>
<protein>
    <submittedName>
        <fullName evidence="2">Uncharacterized protein</fullName>
    </submittedName>
</protein>
<feature type="region of interest" description="Disordered" evidence="1">
    <location>
        <begin position="865"/>
        <end position="895"/>
    </location>
</feature>
<feature type="region of interest" description="Disordered" evidence="1">
    <location>
        <begin position="1572"/>
        <end position="1593"/>
    </location>
</feature>
<feature type="compositionally biased region" description="Low complexity" evidence="1">
    <location>
        <begin position="628"/>
        <end position="641"/>
    </location>
</feature>
<feature type="compositionally biased region" description="Polar residues" evidence="1">
    <location>
        <begin position="1214"/>
        <end position="1234"/>
    </location>
</feature>
<feature type="region of interest" description="Disordered" evidence="1">
    <location>
        <begin position="1336"/>
        <end position="1363"/>
    </location>
</feature>
<feature type="compositionally biased region" description="Polar residues" evidence="1">
    <location>
        <begin position="617"/>
        <end position="627"/>
    </location>
</feature>
<feature type="compositionally biased region" description="Basic residues" evidence="1">
    <location>
        <begin position="1238"/>
        <end position="1255"/>
    </location>
</feature>
<feature type="region of interest" description="Disordered" evidence="1">
    <location>
        <begin position="47"/>
        <end position="72"/>
    </location>
</feature>
<evidence type="ECO:0000256" key="1">
    <source>
        <dbReference type="SAM" id="MobiDB-lite"/>
    </source>
</evidence>
<feature type="compositionally biased region" description="Low complexity" evidence="1">
    <location>
        <begin position="865"/>
        <end position="877"/>
    </location>
</feature>
<accession>A0A9N9S0T5</accession>
<feature type="compositionally biased region" description="Low complexity" evidence="1">
    <location>
        <begin position="939"/>
        <end position="952"/>
    </location>
</feature>
<feature type="region of interest" description="Disordered" evidence="1">
    <location>
        <begin position="1"/>
        <end position="23"/>
    </location>
</feature>
<feature type="region of interest" description="Disordered" evidence="1">
    <location>
        <begin position="925"/>
        <end position="960"/>
    </location>
</feature>
<feature type="compositionally biased region" description="Low complexity" evidence="1">
    <location>
        <begin position="1036"/>
        <end position="1051"/>
    </location>
</feature>
<feature type="compositionally biased region" description="Low complexity" evidence="1">
    <location>
        <begin position="995"/>
        <end position="1008"/>
    </location>
</feature>
<sequence length="1813" mass="201937">MKRRFLTRQKSNKNNNNKLMMSNTRVLNFSSTTTSSMNKASTFKSTAVESKLSKMPPHSQTIKTTSTTPRLTRKPCNENSKSFFNSTTSNANNFSLLKSPQLVRTKNWINSNSCKVSSGGSSTCSDESIIPKYTEHSTATSYINTSQKRAYNFNKITTTKKLLNSARNTAMVFERDLKVSSVAANKINNENHNNVKFLSRNCELNKSFKSNSSKIVPNKIFKPTIQSSNSSSSSSSTASSLKSFSSKYPNGLPFENEFYHYRNNKTTSTAFTSHIKSTAENNLRKINRHNILNNNIRISRSVGSVASDKSSSSLSNNSQNDFHELNDSDHMHIRSSPYFPTSYDSDVMYVDFTMKSDDKLKQITSQQRNGLHAIKRPTLSAVKTTYYINDKNDNCFCEFESIKGTNGAIKKLIDRKQEHNNEKFANAIDKRNNKESVVYIALACYDIPHRNERYQRRSLENDKKLSRRHRKHRNDTRDQEVIGGSMKNNKDGVGQKKQQQNGVPKKIVKVIDPLNREMNGKGPLKSPPPPIGNSNSNSDSTTPADFFSKMKIIEDESSAHGIKLTDVGLPHISVQTLECKKNEKPQTTIIIYKSKNGTRAPTAKVIMTKNHFTNTHSQLQQTENTATNPNNNNNNNNSNNNYHTESTAINLSTNMTPTSYSGSGNANSASATDKIITTIATPSSSSSFIDTSIFTESADTAELLNNALENDLIDLTSNAITKVSTNGPADDLFTADIDFMNNYLKSLPDYSNVSSNSNNNAINNNCNNVQQIPSTVKLREHPNPKPFQNVFTETHVPLHNPAPYQKHGVSQSPQLHRKPMRIPLSKSNSIHTITKQNMKNFGNMQTANVNCHEKDSACIAEDLQNNNSNNNVSSNNNKISRSTSSNSMINANDPNVGTVKEGTDFMGFMRKPSSLMNIFKKLGGSHSNSFTPQQQQVTSHDNSSSDLNKSSKTPSVEPKKSISDFWRDNVSSTNQHTPKFGWNYHKIIPQFNHKSSQPQSQQQQQPQQAQNSTKPFPSPSSAKRKMNVTNKKTEPVANVSNSSCVAAVASSPMPATTSKPQPTKLRDSQPKKENISIQESPKQRQQLSHDNLNKSSNCEQQRLEFQKHKSFSLTDNHQATANGSSNKFKENIKLAKEEFFKGGNKDANSTKDNNSFKPSQELIKSSSNSHIYMNDQDPNYYKNLHKITKSLNHNVTNLIVSKPPNQQQQQQPQVANTSNQSIPLHKSVSNSSVPNYLAHHHHHHHPHNFHHHPHHPQQVFFPPPGQANFQPSSAPVHAPAFIYPAYPSTHDMQMIQKSNIPICYKYSLNKSSSNSSMGPATFGFYSLNEKPAFTTPTGVPVLWPQPTQPNQQPQHHHQSHINKSSSSSCIYAKTLSQPAHLSKNNGIFSRYKPILSDDDDNDSDISDDDISKHSNASYVNNVPAPPPFNRKNSMPNSIMTVANSSSNNSINNFTPFTKISTIQIPINGQLPPPFKTKNAALAMERQEDHQQPLNTVDNGNAVQKNVITENDHHKNEIQSLPSSTVPSCTPQSQIHSQSTIAAAVIQANNIFYNLMSNPLTATQNAIAINNQQQLQQQQQNQDGHPHSAGTFSSVGVIGGEQIYTPYTKYLSDRKYFADLNVCGESNVQSGTTTTSTPSIEQQRRNSGTSTCTNKSKIPMYIENKSKQIKEQQHVPPAVINSNNLHTQQNQEQQQLMNRIKKEDNEIDILSAFDPFYVPTTEQNNSSTTSNKLHQLLSTVANEQWTDYKKCDAYGSDHQFSTETAEVVSLLCIAGQGCILGISEGGESILVALSLGNVWYLKLLLLIKSPQNMP</sequence>
<feature type="compositionally biased region" description="Polar residues" evidence="1">
    <location>
        <begin position="1009"/>
        <end position="1021"/>
    </location>
</feature>
<dbReference type="EMBL" id="OU895879">
    <property type="protein sequence ID" value="CAG9807040.1"/>
    <property type="molecule type" value="Genomic_DNA"/>
</dbReference>
<feature type="compositionally biased region" description="Basic and acidic residues" evidence="1">
    <location>
        <begin position="455"/>
        <end position="464"/>
    </location>
</feature>
<feature type="compositionally biased region" description="Low complexity" evidence="1">
    <location>
        <begin position="1572"/>
        <end position="1581"/>
    </location>
</feature>
<feature type="compositionally biased region" description="Acidic residues" evidence="1">
    <location>
        <begin position="1396"/>
        <end position="1408"/>
    </location>
</feature>
<reference evidence="2" key="2">
    <citation type="submission" date="2022-10" db="EMBL/GenBank/DDBJ databases">
        <authorList>
            <consortium name="ENA_rothamsted_submissions"/>
            <consortium name="culmorum"/>
            <person name="King R."/>
        </authorList>
    </citation>
    <scope>NUCLEOTIDE SEQUENCE</scope>
</reference>
<proteinExistence type="predicted"/>